<dbReference type="EMBL" id="JARBJD010000414">
    <property type="protein sequence ID" value="KAK2942359.1"/>
    <property type="molecule type" value="Genomic_DNA"/>
</dbReference>
<gene>
    <name evidence="1" type="ORF">BLNAU_22746</name>
</gene>
<keyword evidence="2" id="KW-1185">Reference proteome</keyword>
<organism evidence="1 2">
    <name type="scientific">Blattamonas nauphoetae</name>
    <dbReference type="NCBI Taxonomy" id="2049346"/>
    <lineage>
        <taxon>Eukaryota</taxon>
        <taxon>Metamonada</taxon>
        <taxon>Preaxostyla</taxon>
        <taxon>Oxymonadida</taxon>
        <taxon>Blattamonas</taxon>
    </lineage>
</organism>
<reference evidence="1 2" key="1">
    <citation type="journal article" date="2022" name="bioRxiv">
        <title>Genomics of Preaxostyla Flagellates Illuminates Evolutionary Transitions and the Path Towards Mitochondrial Loss.</title>
        <authorList>
            <person name="Novak L.V.F."/>
            <person name="Treitli S.C."/>
            <person name="Pyrih J."/>
            <person name="Halakuc P."/>
            <person name="Pipaliya S.V."/>
            <person name="Vacek V."/>
            <person name="Brzon O."/>
            <person name="Soukal P."/>
            <person name="Eme L."/>
            <person name="Dacks J.B."/>
            <person name="Karnkowska A."/>
            <person name="Elias M."/>
            <person name="Hampl V."/>
        </authorList>
    </citation>
    <scope>NUCLEOTIDE SEQUENCE [LARGE SCALE GENOMIC DNA]</scope>
    <source>
        <strain evidence="1">NAU3</strain>
        <tissue evidence="1">Gut</tissue>
    </source>
</reference>
<name>A0ABQ9WS76_9EUKA</name>
<dbReference type="Proteomes" id="UP001281761">
    <property type="component" value="Unassembled WGS sequence"/>
</dbReference>
<evidence type="ECO:0000313" key="2">
    <source>
        <dbReference type="Proteomes" id="UP001281761"/>
    </source>
</evidence>
<evidence type="ECO:0000313" key="1">
    <source>
        <dbReference type="EMBL" id="KAK2942359.1"/>
    </source>
</evidence>
<sequence length="203" mass="22815">MLLYLIHCLMQLDKVAILYFLPKMPVITILIDRSDRCNPISVRSLPSSLPETWYTDGWPVIRIVDSIDPSAAQDMAGSFSVCTASLATCNTLIGSPSPNTPSWKGDYPLWTRQEFHAMLRCLGMTGREHWIRSVTASTIVDLHPLVIRLLGAYGCLVHVSDMHRLPTAPSSRVRTLYDGFQLEPDLNETELLHKPVLINRLSE</sequence>
<accession>A0ABQ9WS76</accession>
<proteinExistence type="predicted"/>
<comment type="caution">
    <text evidence="1">The sequence shown here is derived from an EMBL/GenBank/DDBJ whole genome shotgun (WGS) entry which is preliminary data.</text>
</comment>
<protein>
    <submittedName>
        <fullName evidence="1">Uncharacterized protein</fullName>
    </submittedName>
</protein>